<evidence type="ECO:0000313" key="3">
    <source>
        <dbReference type="Proteomes" id="UP000017836"/>
    </source>
</evidence>
<protein>
    <submittedName>
        <fullName evidence="2">Uncharacterized protein</fullName>
    </submittedName>
</protein>
<keyword evidence="3" id="KW-1185">Reference proteome</keyword>
<proteinExistence type="predicted"/>
<feature type="compositionally biased region" description="Acidic residues" evidence="1">
    <location>
        <begin position="64"/>
        <end position="77"/>
    </location>
</feature>
<gene>
    <name evidence="2" type="ORF">AMTR_s00070p00104420</name>
</gene>
<accession>U5DEH4</accession>
<reference evidence="3" key="1">
    <citation type="journal article" date="2013" name="Science">
        <title>The Amborella genome and the evolution of flowering plants.</title>
        <authorList>
            <consortium name="Amborella Genome Project"/>
        </authorList>
    </citation>
    <scope>NUCLEOTIDE SEQUENCE [LARGE SCALE GENOMIC DNA]</scope>
</reference>
<dbReference type="Proteomes" id="UP000017836">
    <property type="component" value="Unassembled WGS sequence"/>
</dbReference>
<feature type="non-terminal residue" evidence="2">
    <location>
        <position position="1"/>
    </location>
</feature>
<sequence>YNQRLKERHLERLQIEDPILVKDLDPTSEWLVEPDATDEPVFEGESLTWTQVQEAAEETREEGSYVEEDDNSDDDDLASSLNSGGLHAGRQPRVASDDETQAHN</sequence>
<evidence type="ECO:0000256" key="1">
    <source>
        <dbReference type="SAM" id="MobiDB-lite"/>
    </source>
</evidence>
<dbReference type="EMBL" id="KI392058">
    <property type="protein sequence ID" value="ERN20605.1"/>
    <property type="molecule type" value="Genomic_DNA"/>
</dbReference>
<dbReference type="AlphaFoldDB" id="U5DEH4"/>
<organism evidence="2 3">
    <name type="scientific">Amborella trichopoda</name>
    <dbReference type="NCBI Taxonomy" id="13333"/>
    <lineage>
        <taxon>Eukaryota</taxon>
        <taxon>Viridiplantae</taxon>
        <taxon>Streptophyta</taxon>
        <taxon>Embryophyta</taxon>
        <taxon>Tracheophyta</taxon>
        <taxon>Spermatophyta</taxon>
        <taxon>Magnoliopsida</taxon>
        <taxon>Amborellales</taxon>
        <taxon>Amborellaceae</taxon>
        <taxon>Amborella</taxon>
    </lineage>
</organism>
<dbReference type="HOGENOM" id="CLU_2256903_0_0_1"/>
<feature type="region of interest" description="Disordered" evidence="1">
    <location>
        <begin position="52"/>
        <end position="104"/>
    </location>
</feature>
<evidence type="ECO:0000313" key="2">
    <source>
        <dbReference type="EMBL" id="ERN20605.1"/>
    </source>
</evidence>
<name>U5DEH4_AMBTC</name>